<evidence type="ECO:0000313" key="1">
    <source>
        <dbReference type="EMBL" id="MBE1554785.1"/>
    </source>
</evidence>
<evidence type="ECO:0000313" key="2">
    <source>
        <dbReference type="Proteomes" id="UP000658225"/>
    </source>
</evidence>
<protein>
    <submittedName>
        <fullName evidence="1">Uncharacterized protein</fullName>
    </submittedName>
</protein>
<sequence>MRTLQSELIRNGLLQACSSVVDQKSTMKGRPKEQLSRWEIEDLMGVRRDTYRRGPGGAFRRR</sequence>
<gene>
    <name evidence="1" type="ORF">H4683_001863</name>
</gene>
<organism evidence="1 2">
    <name type="scientific">Sporosarcina limicola</name>
    <dbReference type="NCBI Taxonomy" id="34101"/>
    <lineage>
        <taxon>Bacteria</taxon>
        <taxon>Bacillati</taxon>
        <taxon>Bacillota</taxon>
        <taxon>Bacilli</taxon>
        <taxon>Bacillales</taxon>
        <taxon>Caryophanaceae</taxon>
        <taxon>Sporosarcina</taxon>
    </lineage>
</organism>
<name>A0A927MI12_9BACL</name>
<dbReference type="EMBL" id="JADBEL010000008">
    <property type="protein sequence ID" value="MBE1554785.1"/>
    <property type="molecule type" value="Genomic_DNA"/>
</dbReference>
<comment type="caution">
    <text evidence="1">The sequence shown here is derived from an EMBL/GenBank/DDBJ whole genome shotgun (WGS) entry which is preliminary data.</text>
</comment>
<accession>A0A927MI12</accession>
<reference evidence="1" key="1">
    <citation type="submission" date="2020-10" db="EMBL/GenBank/DDBJ databases">
        <title>Genomic Encyclopedia of Type Strains, Phase IV (KMG-IV): sequencing the most valuable type-strain genomes for metagenomic binning, comparative biology and taxonomic classification.</title>
        <authorList>
            <person name="Goeker M."/>
        </authorList>
    </citation>
    <scope>NUCLEOTIDE SEQUENCE</scope>
    <source>
        <strain evidence="1">DSM 13886</strain>
    </source>
</reference>
<proteinExistence type="predicted"/>
<dbReference type="AlphaFoldDB" id="A0A927MI12"/>
<dbReference type="RefSeq" id="WP_192598583.1">
    <property type="nucleotide sequence ID" value="NZ_JADBEL010000008.1"/>
</dbReference>
<dbReference type="Proteomes" id="UP000658225">
    <property type="component" value="Unassembled WGS sequence"/>
</dbReference>
<keyword evidence="2" id="KW-1185">Reference proteome</keyword>